<keyword evidence="5" id="KW-0677">Repeat</keyword>
<evidence type="ECO:0000259" key="12">
    <source>
        <dbReference type="PROSITE" id="PS50835"/>
    </source>
</evidence>
<dbReference type="KEGG" id="aoce:111580169"/>
<feature type="compositionally biased region" description="Basic and acidic residues" evidence="11">
    <location>
        <begin position="541"/>
        <end position="550"/>
    </location>
</feature>
<feature type="region of interest" description="Disordered" evidence="11">
    <location>
        <begin position="603"/>
        <end position="727"/>
    </location>
</feature>
<dbReference type="STRING" id="80972.ENSAOCP00000000438"/>
<feature type="compositionally biased region" description="Basic and acidic residues" evidence="11">
    <location>
        <begin position="686"/>
        <end position="705"/>
    </location>
</feature>
<feature type="compositionally biased region" description="Basic and acidic residues" evidence="11">
    <location>
        <begin position="325"/>
        <end position="341"/>
    </location>
</feature>
<dbReference type="InterPro" id="IPR013783">
    <property type="entry name" value="Ig-like_fold"/>
</dbReference>
<comment type="similarity">
    <text evidence="1">Belongs to the protein kinase superfamily. Alpha-type protein kinase family. ALPK subfamily.</text>
</comment>
<feature type="region of interest" description="Disordered" evidence="11">
    <location>
        <begin position="1"/>
        <end position="42"/>
    </location>
</feature>
<dbReference type="OMA" id="WPPAINR"/>
<dbReference type="PROSITE" id="PS50835">
    <property type="entry name" value="IG_LIKE"/>
    <property type="match status" value="2"/>
</dbReference>
<organism evidence="14 15">
    <name type="scientific">Amphiprion ocellaris</name>
    <name type="common">Clown anemonefish</name>
    <dbReference type="NCBI Taxonomy" id="80972"/>
    <lineage>
        <taxon>Eukaryota</taxon>
        <taxon>Metazoa</taxon>
        <taxon>Chordata</taxon>
        <taxon>Craniata</taxon>
        <taxon>Vertebrata</taxon>
        <taxon>Euteleostomi</taxon>
        <taxon>Actinopterygii</taxon>
        <taxon>Neopterygii</taxon>
        <taxon>Teleostei</taxon>
        <taxon>Neoteleostei</taxon>
        <taxon>Acanthomorphata</taxon>
        <taxon>Ovalentaria</taxon>
        <taxon>Pomacentridae</taxon>
        <taxon>Amphiprion</taxon>
    </lineage>
</organism>
<dbReference type="CDD" id="cd16973">
    <property type="entry name" value="Alpha_kinase_ALPK3"/>
    <property type="match status" value="1"/>
</dbReference>
<dbReference type="InterPro" id="IPR003599">
    <property type="entry name" value="Ig_sub"/>
</dbReference>
<dbReference type="RefSeq" id="XP_054864993.1">
    <property type="nucleotide sequence ID" value="XM_055009018.1"/>
</dbReference>
<feature type="compositionally biased region" description="Basic and acidic residues" evidence="11">
    <location>
        <begin position="406"/>
        <end position="423"/>
    </location>
</feature>
<dbReference type="SMART" id="SM00811">
    <property type="entry name" value="Alpha_kinase"/>
    <property type="match status" value="1"/>
</dbReference>
<feature type="region of interest" description="Disordered" evidence="11">
    <location>
        <begin position="1259"/>
        <end position="1306"/>
    </location>
</feature>
<sequence length="1849" mass="205947">MTSRRPMTRSFSGNGRTSSFSEEDKSSSNGRSESRNTYLSNIRPENSYSRYSHYRPTRSTLCSVMAQLTEDIQPSFDTTLKSKAVSENCNVKFTCVVSGTPAPELKWYKDDMEMDRYCGLPKYEIRRNGKTHTLHIYNCTLDDAAIYQVSASNSKGIVSCSGVLEVGTMSEYQIHQRFFAKLKQKAEKKKKDLEESTNKEDKENLKKEKPQSSPEPPPRKRSVPPPKERAVVKDSPAVEELGAAAEPNGINSEVTAPMDSGLQDEKEIFAKKRIKMSNGVDAGVNSSSSSNSSRSHVMGNGGENCYDGGISLAQFLAETLQSQAAEEKQNSSRVEKPKEMDTAIVSANKEKESDQEKICTKAEEQGKALQEEFEKEKRREEESATEREKERQRQLEVLHTATHGKHGSEVKHHSKGQKDHDHHNIQASISSMLHTVKDFFFGKNKKDSHDHFESEEREFDHSHDSVLPLQPEMPPSFQLQMEHNQEVCSSPTEEVVSMEIDKPKEPSDTEDVGQQSVSVEPHKFKDVDSVLHIDLPPAHKLPPESVKESTEQSVTEADDAVEAMEVTVVPENSDVVEEMSLTGLQALTEAEKKDSEVVSVIREVPIHQQDPECLAASAQSNQEGARNESSPREDTSVLPQTQAPSDEECPPTSTLASLEDSWTPPHSVISARRSHKLGEAPTEPFQEEKLSVDKMDRDGDPKTEEASSFNKLLEEEKDEVKSNNHPCLDINRSEITEITTSSLEDRIEPCESITPDQVFSPLSAVVARSAERDRVNEETKCASLIQEMNVGFPPTGVPKSLEKGDLQMQHECTPSNAEEITESVNAVQSSSSDVRSSEERCGLNKVLSSAVEKDLESNLFNSLKTQQQAILEGESNDVRNKSLQFEAETEKRTLMKEKKLDEMKILSVKQDNGSNANILEEHSNIACQDSRERQHGWPSESIPPIQISTVEDITDIKPPVPDLRPKEPLIVPKIEIMEPELKGCTLPLTILALNKPETSNLQDHDVTHESKIIIQDQSLADSPGSLPTQEGMQNNYHLSPTEKVKEVAQFYDETDTLERQQLRGKSSEQVPQMDYASIPVISVSCTDEKEDGAFVNTHDSHAQPAFEIPKVPLFVVPPISVTCHESDPEPSLPSHSESTETETLAGTQRGTKHDGDNNMTTKPEKTQIRRQDLEEKSIKENTSTVLYEALIPKVGDSMPSLSKTTEDNLEILKPKSIKDAKTENSVEDLQKNRFSVERLSSKPPAYPSLSPASLRKFMSKAAPESDNDSGTAARVSDKTEEDLSGGSTPTSSLSCESSPRMKRRDSLTLIRSATPEELASGARRKIFFPKNKDDVEIAVFGTLDTQGKKESPYMSPSQARRAALLQASTGQNTPPMERRSPLLSRRKATLEVPKVVEQAPTEEPAGNKQEEKPAEKKIDPLKAPQVIRKIRGEPFPDASGHLKLWCQFFNVLSDSTIKWYRDEEEILEVKRSGGDESQVALAIVLASSQDCGVYGCTIKNEYGTDTTDFLLSVDILSEILLKDDLEVGEEIEMTPLLFTRGLADCGNWGDKYFGRIMTETVHMGEGYAHKASRVKVIYGLDPVFESGSTCIIKVQNPIAYGTKQESNLAERNLEITKQECKVQNMIREYCKIFAAEARVIENFGSVLEVIPRYLMYRPANSVPYATVETDLTGVFLKYSVMDPKGKLISQNVSELEQKCSAFQHWIHQWTHGNLLVTQLEGVESKITNVRVVTKSKGYQGLTECGSPEVIEQFLAQHQCNYYCGLLGLRPVKTMDSLQQPTKVKGSRSPLLNRKLGSSSPQLQRKGHSPQMSRKANPSPKVTRKVQETEDNKSGDKPKPAETLDVLEMR</sequence>
<evidence type="ECO:0000256" key="9">
    <source>
        <dbReference type="ARBA" id="ARBA00047899"/>
    </source>
</evidence>
<feature type="region of interest" description="Disordered" evidence="11">
    <location>
        <begin position="444"/>
        <end position="559"/>
    </location>
</feature>
<comment type="catalytic activity">
    <reaction evidence="10">
        <text>L-seryl-[protein] + ATP = O-phospho-L-seryl-[protein] + ADP + H(+)</text>
        <dbReference type="Rhea" id="RHEA:17989"/>
        <dbReference type="Rhea" id="RHEA-COMP:9863"/>
        <dbReference type="Rhea" id="RHEA-COMP:11604"/>
        <dbReference type="ChEBI" id="CHEBI:15378"/>
        <dbReference type="ChEBI" id="CHEBI:29999"/>
        <dbReference type="ChEBI" id="CHEBI:30616"/>
        <dbReference type="ChEBI" id="CHEBI:83421"/>
        <dbReference type="ChEBI" id="CHEBI:456216"/>
        <dbReference type="EC" id="2.7.11.1"/>
    </reaction>
</comment>
<keyword evidence="4" id="KW-0808">Transferase</keyword>
<dbReference type="FunFam" id="2.60.40.10:FF:000069">
    <property type="entry name" value="Alpha-protein kinase 3"/>
    <property type="match status" value="1"/>
</dbReference>
<evidence type="ECO:0000256" key="10">
    <source>
        <dbReference type="ARBA" id="ARBA00048679"/>
    </source>
</evidence>
<feature type="compositionally biased region" description="Basic and acidic residues" evidence="11">
    <location>
        <begin position="520"/>
        <end position="531"/>
    </location>
</feature>
<feature type="compositionally biased region" description="Basic and acidic residues" evidence="11">
    <location>
        <begin position="625"/>
        <end position="635"/>
    </location>
</feature>
<feature type="region of interest" description="Disordered" evidence="11">
    <location>
        <begin position="1396"/>
        <end position="1415"/>
    </location>
</feature>
<keyword evidence="7" id="KW-1015">Disulfide bond</keyword>
<evidence type="ECO:0000256" key="2">
    <source>
        <dbReference type="ARBA" id="ARBA00012513"/>
    </source>
</evidence>
<evidence type="ECO:0000259" key="13">
    <source>
        <dbReference type="PROSITE" id="PS51158"/>
    </source>
</evidence>
<feature type="region of interest" description="Disordered" evidence="11">
    <location>
        <begin position="321"/>
        <end position="423"/>
    </location>
</feature>
<dbReference type="Proteomes" id="UP001501940">
    <property type="component" value="Chromosome 3"/>
</dbReference>
<keyword evidence="3" id="KW-0723">Serine/threonine-protein kinase</keyword>
<dbReference type="SMART" id="SM00408">
    <property type="entry name" value="IGc2"/>
    <property type="match status" value="2"/>
</dbReference>
<feature type="region of interest" description="Disordered" evidence="11">
    <location>
        <begin position="1123"/>
        <end position="1179"/>
    </location>
</feature>
<dbReference type="EC" id="2.7.11.1" evidence="2"/>
<dbReference type="Pfam" id="PF02816">
    <property type="entry name" value="Alpha_kinase"/>
    <property type="match status" value="1"/>
</dbReference>
<dbReference type="GO" id="GO:0004674">
    <property type="term" value="F:protein serine/threonine kinase activity"/>
    <property type="evidence" value="ECO:0007669"/>
    <property type="project" value="UniProtKB-KW"/>
</dbReference>
<keyword evidence="6" id="KW-0418">Kinase</keyword>
<evidence type="ECO:0000313" key="14">
    <source>
        <dbReference type="Ensembl" id="ENSAOCP00000000438.2"/>
    </source>
</evidence>
<feature type="region of interest" description="Disordered" evidence="11">
    <location>
        <begin position="1777"/>
        <end position="1849"/>
    </location>
</feature>
<proteinExistence type="inferred from homology"/>
<evidence type="ECO:0000256" key="11">
    <source>
        <dbReference type="SAM" id="MobiDB-lite"/>
    </source>
</evidence>
<feature type="compositionally biased region" description="Basic and acidic residues" evidence="11">
    <location>
        <begin position="190"/>
        <end position="210"/>
    </location>
</feature>
<dbReference type="Ensembl" id="ENSAOCT00000014928.2">
    <property type="protein sequence ID" value="ENSAOCP00000000438.2"/>
    <property type="gene ID" value="ENSAOCG00000003282.2"/>
</dbReference>
<feature type="compositionally biased region" description="Polar residues" evidence="11">
    <location>
        <begin position="477"/>
        <end position="492"/>
    </location>
</feature>
<feature type="region of interest" description="Disordered" evidence="11">
    <location>
        <begin position="190"/>
        <end position="262"/>
    </location>
</feature>
<dbReference type="InterPro" id="IPR004166">
    <property type="entry name" value="a-kinase_dom"/>
</dbReference>
<dbReference type="Gene3D" id="2.60.40.10">
    <property type="entry name" value="Immunoglobulins"/>
    <property type="match status" value="2"/>
</dbReference>
<evidence type="ECO:0000256" key="1">
    <source>
        <dbReference type="ARBA" id="ARBA00008651"/>
    </source>
</evidence>
<protein>
    <recommendedName>
        <fullName evidence="2">non-specific serine/threonine protein kinase</fullName>
        <ecNumber evidence="2">2.7.11.1</ecNumber>
    </recommendedName>
</protein>
<dbReference type="PROSITE" id="PS51158">
    <property type="entry name" value="ALPHA_KINASE"/>
    <property type="match status" value="1"/>
</dbReference>
<feature type="domain" description="Ig-like" evidence="12">
    <location>
        <begin position="74"/>
        <end position="170"/>
    </location>
</feature>
<reference evidence="14 15" key="1">
    <citation type="submission" date="2022-01" db="EMBL/GenBank/DDBJ databases">
        <title>A chromosome-scale genome assembly of the false clownfish, Amphiprion ocellaris.</title>
        <authorList>
            <person name="Ryu T."/>
        </authorList>
    </citation>
    <scope>NUCLEOTIDE SEQUENCE [LARGE SCALE GENOMIC DNA]</scope>
</reference>
<feature type="compositionally biased region" description="Low complexity" evidence="11">
    <location>
        <begin position="1284"/>
        <end position="1298"/>
    </location>
</feature>
<feature type="domain" description="Alpha-type protein kinase" evidence="13">
    <location>
        <begin position="1540"/>
        <end position="1771"/>
    </location>
</feature>
<evidence type="ECO:0000256" key="4">
    <source>
        <dbReference type="ARBA" id="ARBA00022679"/>
    </source>
</evidence>
<dbReference type="SUPFAM" id="SSF48726">
    <property type="entry name" value="Immunoglobulin"/>
    <property type="match status" value="2"/>
</dbReference>
<dbReference type="SUPFAM" id="SSF56112">
    <property type="entry name" value="Protein kinase-like (PK-like)"/>
    <property type="match status" value="1"/>
</dbReference>
<dbReference type="InterPro" id="IPR036179">
    <property type="entry name" value="Ig-like_dom_sf"/>
</dbReference>
<dbReference type="GO" id="GO:0005524">
    <property type="term" value="F:ATP binding"/>
    <property type="evidence" value="ECO:0007669"/>
    <property type="project" value="InterPro"/>
</dbReference>
<dbReference type="GeneTree" id="ENSGT00940000158534"/>
<evidence type="ECO:0000256" key="8">
    <source>
        <dbReference type="ARBA" id="ARBA00023319"/>
    </source>
</evidence>
<feature type="compositionally biased region" description="Polar residues" evidence="11">
    <location>
        <begin position="29"/>
        <end position="42"/>
    </location>
</feature>
<dbReference type="PANTHER" id="PTHR47091">
    <property type="entry name" value="ALPHA-PROTEIN KINASE 2-RELATED"/>
    <property type="match status" value="1"/>
</dbReference>
<dbReference type="CTD" id="100321139"/>
<reference evidence="14" key="3">
    <citation type="submission" date="2025-09" db="UniProtKB">
        <authorList>
            <consortium name="Ensembl"/>
        </authorList>
    </citation>
    <scope>IDENTIFICATION</scope>
</reference>
<comment type="catalytic activity">
    <reaction evidence="9">
        <text>L-threonyl-[protein] + ATP = O-phospho-L-threonyl-[protein] + ADP + H(+)</text>
        <dbReference type="Rhea" id="RHEA:46608"/>
        <dbReference type="Rhea" id="RHEA-COMP:11060"/>
        <dbReference type="Rhea" id="RHEA-COMP:11605"/>
        <dbReference type="ChEBI" id="CHEBI:15378"/>
        <dbReference type="ChEBI" id="CHEBI:30013"/>
        <dbReference type="ChEBI" id="CHEBI:30616"/>
        <dbReference type="ChEBI" id="CHEBI:61977"/>
        <dbReference type="ChEBI" id="CHEBI:456216"/>
        <dbReference type="EC" id="2.7.11.1"/>
    </reaction>
</comment>
<feature type="compositionally biased region" description="Basic and acidic residues" evidence="11">
    <location>
        <begin position="1824"/>
        <end position="1849"/>
    </location>
</feature>
<evidence type="ECO:0000256" key="7">
    <source>
        <dbReference type="ARBA" id="ARBA00023157"/>
    </source>
</evidence>
<dbReference type="FunFam" id="2.60.40.10:FF:000543">
    <property type="entry name" value="Alpha-protein kinase 3"/>
    <property type="match status" value="1"/>
</dbReference>
<dbReference type="Pfam" id="PF07679">
    <property type="entry name" value="I-set"/>
    <property type="match status" value="2"/>
</dbReference>
<reference evidence="14" key="2">
    <citation type="submission" date="2025-08" db="UniProtKB">
        <authorList>
            <consortium name="Ensembl"/>
        </authorList>
    </citation>
    <scope>IDENTIFICATION</scope>
</reference>
<dbReference type="RefSeq" id="XP_035811955.2">
    <property type="nucleotide sequence ID" value="XM_035956062.2"/>
</dbReference>
<evidence type="ECO:0000256" key="3">
    <source>
        <dbReference type="ARBA" id="ARBA00022527"/>
    </source>
</evidence>
<feature type="compositionally biased region" description="Polar residues" evidence="11">
    <location>
        <begin position="1133"/>
        <end position="1149"/>
    </location>
</feature>
<dbReference type="InterPro" id="IPR007110">
    <property type="entry name" value="Ig-like_dom"/>
</dbReference>
<keyword evidence="15" id="KW-1185">Reference proteome</keyword>
<feature type="compositionally biased region" description="Basic and acidic residues" evidence="11">
    <location>
        <begin position="444"/>
        <end position="464"/>
    </location>
</feature>
<dbReference type="InterPro" id="IPR003598">
    <property type="entry name" value="Ig_sub2"/>
</dbReference>
<dbReference type="GO" id="GO:0055013">
    <property type="term" value="P:cardiac muscle cell development"/>
    <property type="evidence" value="ECO:0007669"/>
    <property type="project" value="TreeGrafter"/>
</dbReference>
<dbReference type="InterPro" id="IPR013098">
    <property type="entry name" value="Ig_I-set"/>
</dbReference>
<feature type="compositionally biased region" description="Polar residues" evidence="11">
    <location>
        <begin position="1"/>
        <end position="17"/>
    </location>
</feature>
<dbReference type="GO" id="GO:0005634">
    <property type="term" value="C:nucleus"/>
    <property type="evidence" value="ECO:0007669"/>
    <property type="project" value="TreeGrafter"/>
</dbReference>
<feature type="compositionally biased region" description="Basic and acidic residues" evidence="11">
    <location>
        <begin position="348"/>
        <end position="396"/>
    </location>
</feature>
<feature type="compositionally biased region" description="Basic and acidic residues" evidence="11">
    <location>
        <begin position="712"/>
        <end position="722"/>
    </location>
</feature>
<dbReference type="SMART" id="SM00409">
    <property type="entry name" value="IG"/>
    <property type="match status" value="2"/>
</dbReference>
<keyword evidence="8" id="KW-0393">Immunoglobulin domain</keyword>
<feature type="compositionally biased region" description="Basic and acidic residues" evidence="11">
    <location>
        <begin position="1151"/>
        <end position="1179"/>
    </location>
</feature>
<feature type="domain" description="Ig-like" evidence="12">
    <location>
        <begin position="1424"/>
        <end position="1512"/>
    </location>
</feature>
<evidence type="ECO:0000256" key="6">
    <source>
        <dbReference type="ARBA" id="ARBA00022777"/>
    </source>
</evidence>
<accession>A0A3Q1AHF2</accession>
<feature type="region of interest" description="Disordered" evidence="11">
    <location>
        <begin position="279"/>
        <end position="300"/>
    </location>
</feature>
<dbReference type="Gene3D" id="3.20.200.10">
    <property type="entry name" value="MHCK/EF2 kinase"/>
    <property type="match status" value="1"/>
</dbReference>
<feature type="compositionally biased region" description="Low complexity" evidence="11">
    <location>
        <begin position="285"/>
        <end position="295"/>
    </location>
</feature>
<dbReference type="GeneID" id="111580169"/>
<evidence type="ECO:0000256" key="5">
    <source>
        <dbReference type="ARBA" id="ARBA00022737"/>
    </source>
</evidence>
<evidence type="ECO:0000313" key="15">
    <source>
        <dbReference type="Proteomes" id="UP001501940"/>
    </source>
</evidence>
<dbReference type="PANTHER" id="PTHR47091:SF1">
    <property type="entry name" value="ALPHA-PROTEIN KINASE 3"/>
    <property type="match status" value="1"/>
</dbReference>
<dbReference type="InterPro" id="IPR011009">
    <property type="entry name" value="Kinase-like_dom_sf"/>
</dbReference>
<name>A0A3Q1AHF2_AMPOC</name>